<evidence type="ECO:0000256" key="2">
    <source>
        <dbReference type="ARBA" id="ARBA00023315"/>
    </source>
</evidence>
<keyword evidence="4" id="KW-0687">Ribonucleoprotein</keyword>
<dbReference type="AlphaFoldDB" id="A0A2T5YSB0"/>
<comment type="caution">
    <text evidence="4">The sequence shown here is derived from an EMBL/GenBank/DDBJ whole genome shotgun (WGS) entry which is preliminary data.</text>
</comment>
<keyword evidence="5" id="KW-1185">Reference proteome</keyword>
<evidence type="ECO:0000256" key="1">
    <source>
        <dbReference type="ARBA" id="ARBA00022679"/>
    </source>
</evidence>
<dbReference type="PANTHER" id="PTHR43877:SF2">
    <property type="entry name" value="AMINOALKYLPHOSPHONATE N-ACETYLTRANSFERASE-RELATED"/>
    <property type="match status" value="1"/>
</dbReference>
<keyword evidence="1" id="KW-0808">Transferase</keyword>
<keyword evidence="2" id="KW-0012">Acyltransferase</keyword>
<dbReference type="RefSeq" id="WP_108209794.1">
    <property type="nucleotide sequence ID" value="NZ_QBKI01000001.1"/>
</dbReference>
<dbReference type="Pfam" id="PF00583">
    <property type="entry name" value="Acetyltransf_1"/>
    <property type="match status" value="1"/>
</dbReference>
<evidence type="ECO:0000313" key="4">
    <source>
        <dbReference type="EMBL" id="PTX22203.1"/>
    </source>
</evidence>
<dbReference type="Gene3D" id="3.40.630.30">
    <property type="match status" value="1"/>
</dbReference>
<dbReference type="GO" id="GO:0005840">
    <property type="term" value="C:ribosome"/>
    <property type="evidence" value="ECO:0007669"/>
    <property type="project" value="UniProtKB-KW"/>
</dbReference>
<sequence>MNPHLRTLTLTDAEAITNLSSQLGYQASVDQTKVWLQEILENKDHCTFGAVLGDKLMGWVHGFYTLHLESGAFVEIGGLVVDETCRRTGAGRKLVEQVLAWAKQKGVGKVRVRCNTKRTDSHTFYKAIGFEEVKEQKVFSILC</sequence>
<dbReference type="PROSITE" id="PS51186">
    <property type="entry name" value="GNAT"/>
    <property type="match status" value="1"/>
</dbReference>
<name>A0A2T5YSB0_9BACT</name>
<dbReference type="CDD" id="cd04301">
    <property type="entry name" value="NAT_SF"/>
    <property type="match status" value="1"/>
</dbReference>
<accession>A0A2T5YSB0</accession>
<dbReference type="InterPro" id="IPR000182">
    <property type="entry name" value="GNAT_dom"/>
</dbReference>
<gene>
    <name evidence="4" type="ORF">C8N40_10125</name>
</gene>
<dbReference type="EMBL" id="QBKI01000001">
    <property type="protein sequence ID" value="PTX22203.1"/>
    <property type="molecule type" value="Genomic_DNA"/>
</dbReference>
<dbReference type="PANTHER" id="PTHR43877">
    <property type="entry name" value="AMINOALKYLPHOSPHONATE N-ACETYLTRANSFERASE-RELATED-RELATED"/>
    <property type="match status" value="1"/>
</dbReference>
<evidence type="ECO:0000259" key="3">
    <source>
        <dbReference type="PROSITE" id="PS51186"/>
    </source>
</evidence>
<dbReference type="Proteomes" id="UP000244225">
    <property type="component" value="Unassembled WGS sequence"/>
</dbReference>
<dbReference type="GO" id="GO:0016747">
    <property type="term" value="F:acyltransferase activity, transferring groups other than amino-acyl groups"/>
    <property type="evidence" value="ECO:0007669"/>
    <property type="project" value="InterPro"/>
</dbReference>
<dbReference type="SUPFAM" id="SSF55729">
    <property type="entry name" value="Acyl-CoA N-acyltransferases (Nat)"/>
    <property type="match status" value="1"/>
</dbReference>
<proteinExistence type="predicted"/>
<keyword evidence="4" id="KW-0689">Ribosomal protein</keyword>
<evidence type="ECO:0000313" key="5">
    <source>
        <dbReference type="Proteomes" id="UP000244225"/>
    </source>
</evidence>
<feature type="domain" description="N-acetyltransferase" evidence="3">
    <location>
        <begin position="3"/>
        <end position="143"/>
    </location>
</feature>
<organism evidence="4 5">
    <name type="scientific">Pontibacter mucosus</name>
    <dbReference type="NCBI Taxonomy" id="1649266"/>
    <lineage>
        <taxon>Bacteria</taxon>
        <taxon>Pseudomonadati</taxon>
        <taxon>Bacteroidota</taxon>
        <taxon>Cytophagia</taxon>
        <taxon>Cytophagales</taxon>
        <taxon>Hymenobacteraceae</taxon>
        <taxon>Pontibacter</taxon>
    </lineage>
</organism>
<dbReference type="OrthoDB" id="9792929at2"/>
<dbReference type="InterPro" id="IPR016181">
    <property type="entry name" value="Acyl_CoA_acyltransferase"/>
</dbReference>
<reference evidence="4 5" key="1">
    <citation type="submission" date="2018-04" db="EMBL/GenBank/DDBJ databases">
        <title>Genomic Encyclopedia of Archaeal and Bacterial Type Strains, Phase II (KMG-II): from individual species to whole genera.</title>
        <authorList>
            <person name="Goeker M."/>
        </authorList>
    </citation>
    <scope>NUCLEOTIDE SEQUENCE [LARGE SCALE GENOMIC DNA]</scope>
    <source>
        <strain evidence="4 5">DSM 100162</strain>
    </source>
</reference>
<dbReference type="InterPro" id="IPR050832">
    <property type="entry name" value="Bact_Acetyltransf"/>
</dbReference>
<protein>
    <submittedName>
        <fullName evidence="4">Ribosomal protein S18 acetylase RimI-like enzyme</fullName>
    </submittedName>
</protein>